<evidence type="ECO:0000313" key="2">
    <source>
        <dbReference type="EMBL" id="BDD09144.1"/>
    </source>
</evidence>
<evidence type="ECO:0000256" key="1">
    <source>
        <dbReference type="SAM" id="Phobius"/>
    </source>
</evidence>
<protein>
    <submittedName>
        <fullName evidence="2">Membrane protein</fullName>
    </submittedName>
</protein>
<reference evidence="2 3" key="1">
    <citation type="submission" date="2021-12" db="EMBL/GenBank/DDBJ databases">
        <title>Genome sequencing of bacteria with rrn-lacking chromosome and rrn-plasmid.</title>
        <authorList>
            <person name="Anda M."/>
            <person name="Iwasaki W."/>
        </authorList>
    </citation>
    <scope>NUCLEOTIDE SEQUENCE [LARGE SCALE GENOMIC DNA]</scope>
    <source>
        <strain evidence="2 3">DSM 100852</strain>
    </source>
</reference>
<feature type="transmembrane region" description="Helical" evidence="1">
    <location>
        <begin position="6"/>
        <end position="24"/>
    </location>
</feature>
<keyword evidence="1" id="KW-0812">Transmembrane</keyword>
<feature type="transmembrane region" description="Helical" evidence="1">
    <location>
        <begin position="100"/>
        <end position="125"/>
    </location>
</feature>
<name>A0AAU9CRS4_9BACT</name>
<dbReference type="InterPro" id="IPR008537">
    <property type="entry name" value="DUF819"/>
</dbReference>
<feature type="transmembrane region" description="Helical" evidence="1">
    <location>
        <begin position="274"/>
        <end position="296"/>
    </location>
</feature>
<dbReference type="KEGG" id="fax:FUAX_15760"/>
<keyword evidence="1" id="KW-0472">Membrane</keyword>
<dbReference type="AlphaFoldDB" id="A0AAU9CRS4"/>
<gene>
    <name evidence="2" type="ORF">FUAX_15760</name>
</gene>
<feature type="transmembrane region" description="Helical" evidence="1">
    <location>
        <begin position="308"/>
        <end position="330"/>
    </location>
</feature>
<dbReference type="PANTHER" id="PTHR34289">
    <property type="entry name" value="PROTEIN, PUTATIVE (DUF819)-RELATED"/>
    <property type="match status" value="1"/>
</dbReference>
<dbReference type="Proteomes" id="UP001348817">
    <property type="component" value="Chromosome"/>
</dbReference>
<feature type="transmembrane region" description="Helical" evidence="1">
    <location>
        <begin position="74"/>
        <end position="93"/>
    </location>
</feature>
<feature type="transmembrane region" description="Helical" evidence="1">
    <location>
        <begin position="342"/>
        <end position="362"/>
    </location>
</feature>
<feature type="transmembrane region" description="Helical" evidence="1">
    <location>
        <begin position="369"/>
        <end position="390"/>
    </location>
</feature>
<proteinExistence type="predicted"/>
<dbReference type="EMBL" id="AP025314">
    <property type="protein sequence ID" value="BDD09144.1"/>
    <property type="molecule type" value="Genomic_DNA"/>
</dbReference>
<feature type="transmembrane region" description="Helical" evidence="1">
    <location>
        <begin position="168"/>
        <end position="191"/>
    </location>
</feature>
<sequence length="429" mass="45412">MDLFPITNDAVILALLMVILAVVFKTSSSSNKYLKKFYGVVPSLLLCYFLPSILNSTGVVNIADSKLYFMASRYLLPASLVLLCLSIDIKAILSLGPKAITMFLTATAGIVFGGPLALLLVSSVAPDLLGGMSPQDLWRGFATVAGSWIGGGANQTAMKEIYGVEEEVFQSMLVVDLFISNLLTTVMLYGVGISDKIDRWIGADNSTITKLKEKAERLGDSVSKPITFTGLTTLMGVTFGIVGFSHLLADIIAPDLKSVIDGVLAKNPDSWVKYFTSVGGGFFWLVVLATLGGFLLSFTRAKKLEEAGASKFGSLFLYVLVATIGMKMNLRELVENWPLFKGLLTVGAIWISFHAILLIVVAKFIKAPFFYVAVGSQANVGGAASAPVVASAVSPSLAPVGVLLAVLGYAVGTFGAIACASLMQWTVGG</sequence>
<dbReference type="RefSeq" id="WP_338394360.1">
    <property type="nucleotide sequence ID" value="NZ_AP025314.1"/>
</dbReference>
<dbReference type="Pfam" id="PF05684">
    <property type="entry name" value="DUF819"/>
    <property type="match status" value="1"/>
</dbReference>
<organism evidence="2 3">
    <name type="scientific">Fulvitalea axinellae</name>
    <dbReference type="NCBI Taxonomy" id="1182444"/>
    <lineage>
        <taxon>Bacteria</taxon>
        <taxon>Pseudomonadati</taxon>
        <taxon>Bacteroidota</taxon>
        <taxon>Cytophagia</taxon>
        <taxon>Cytophagales</taxon>
        <taxon>Persicobacteraceae</taxon>
        <taxon>Fulvitalea</taxon>
    </lineage>
</organism>
<evidence type="ECO:0000313" key="3">
    <source>
        <dbReference type="Proteomes" id="UP001348817"/>
    </source>
</evidence>
<keyword evidence="1" id="KW-1133">Transmembrane helix</keyword>
<feature type="transmembrane region" description="Helical" evidence="1">
    <location>
        <begin position="36"/>
        <end position="54"/>
    </location>
</feature>
<dbReference type="PANTHER" id="PTHR34289:SF8">
    <property type="entry name" value="DUF819 DOMAIN-CONTAINING PROTEIN"/>
    <property type="match status" value="1"/>
</dbReference>
<feature type="transmembrane region" description="Helical" evidence="1">
    <location>
        <begin position="226"/>
        <end position="249"/>
    </location>
</feature>
<accession>A0AAU9CRS4</accession>
<keyword evidence="3" id="KW-1185">Reference proteome</keyword>
<feature type="transmembrane region" description="Helical" evidence="1">
    <location>
        <begin position="402"/>
        <end position="423"/>
    </location>
</feature>